<sequence>MYKHDDGVPAGALADARLAADEAAAPVFIVEATASESTIVEPSAAPQLDAKSPGEASATSSMSLVQQVIEQSAKAAYFDRLERQKDLSERTSMLRISPYRPYDERTRNLVKSVAAHCHFGAFVQHLLDTPPPEPKITVKQKISRRTKKNKTSIFQISRMILMQSEDDKVA</sequence>
<accession>A0A5C4L6E5</accession>
<keyword evidence="2" id="KW-1185">Reference proteome</keyword>
<protein>
    <submittedName>
        <fullName evidence="1">Uncharacterized protein</fullName>
    </submittedName>
</protein>
<comment type="caution">
    <text evidence="1">The sequence shown here is derived from an EMBL/GenBank/DDBJ whole genome shotgun (WGS) entry which is preliminary data.</text>
</comment>
<evidence type="ECO:0000313" key="2">
    <source>
        <dbReference type="Proteomes" id="UP000305267"/>
    </source>
</evidence>
<reference evidence="1 2" key="1">
    <citation type="submission" date="2019-06" db="EMBL/GenBank/DDBJ databases">
        <title>Genome of Methylobacterium sp. 17Sr1-39.</title>
        <authorList>
            <person name="Seo T."/>
        </authorList>
    </citation>
    <scope>NUCLEOTIDE SEQUENCE [LARGE SCALE GENOMIC DNA]</scope>
    <source>
        <strain evidence="1 2">17Sr1-39</strain>
    </source>
</reference>
<organism evidence="1 2">
    <name type="scientific">Methylobacterium terricola</name>
    <dbReference type="NCBI Taxonomy" id="2583531"/>
    <lineage>
        <taxon>Bacteria</taxon>
        <taxon>Pseudomonadati</taxon>
        <taxon>Pseudomonadota</taxon>
        <taxon>Alphaproteobacteria</taxon>
        <taxon>Hyphomicrobiales</taxon>
        <taxon>Methylobacteriaceae</taxon>
        <taxon>Methylobacterium</taxon>
    </lineage>
</organism>
<dbReference type="EMBL" id="VDDA01000036">
    <property type="protein sequence ID" value="TNC07350.1"/>
    <property type="molecule type" value="Genomic_DNA"/>
</dbReference>
<dbReference type="RefSeq" id="WP_139040200.1">
    <property type="nucleotide sequence ID" value="NZ_VDDA01000036.1"/>
</dbReference>
<evidence type="ECO:0000313" key="1">
    <source>
        <dbReference type="EMBL" id="TNC07350.1"/>
    </source>
</evidence>
<gene>
    <name evidence="1" type="ORF">FF100_32665</name>
</gene>
<dbReference type="OrthoDB" id="10003551at2"/>
<dbReference type="AlphaFoldDB" id="A0A5C4L6E5"/>
<dbReference type="Proteomes" id="UP000305267">
    <property type="component" value="Unassembled WGS sequence"/>
</dbReference>
<proteinExistence type="predicted"/>
<name>A0A5C4L6E5_9HYPH</name>